<evidence type="ECO:0000313" key="1">
    <source>
        <dbReference type="EMBL" id="OOF50494.1"/>
    </source>
</evidence>
<reference evidence="1 2" key="1">
    <citation type="submission" date="2016-10" db="EMBL/GenBank/DDBJ databases">
        <title>Rodentibacter gen. nov. and new species.</title>
        <authorList>
            <person name="Christensen H."/>
        </authorList>
    </citation>
    <scope>NUCLEOTIDE SEQUENCE [LARGE SCALE GENOMIC DNA]</scope>
    <source>
        <strain evidence="2">ppn416</strain>
    </source>
</reference>
<sequence length="127" mass="13933">MTKPTYTTEYKAIEQVLLNEYSEGGKQAKSEIMQPAFHEVATMYSVGENGAIAGGSVTESLFPVIDNHFTPSENPTVAIAYIDITGNAASARVDTDNLSGYGFTDYFNLLKINGTWQIVSKIFHAHY</sequence>
<dbReference type="SUPFAM" id="SSF54427">
    <property type="entry name" value="NTF2-like"/>
    <property type="match status" value="1"/>
</dbReference>
<dbReference type="STRING" id="1908264.BKK54_05255"/>
<dbReference type="Proteomes" id="UP000188481">
    <property type="component" value="Unassembled WGS sequence"/>
</dbReference>
<organism evidence="1 2">
    <name type="scientific">Rodentibacter genomosp. 1</name>
    <dbReference type="NCBI Taxonomy" id="1908264"/>
    <lineage>
        <taxon>Bacteria</taxon>
        <taxon>Pseudomonadati</taxon>
        <taxon>Pseudomonadota</taxon>
        <taxon>Gammaproteobacteria</taxon>
        <taxon>Pasteurellales</taxon>
        <taxon>Pasteurellaceae</taxon>
        <taxon>Rodentibacter</taxon>
    </lineage>
</organism>
<dbReference type="Gene3D" id="3.10.450.50">
    <property type="match status" value="1"/>
</dbReference>
<dbReference type="RefSeq" id="WP_077542096.1">
    <property type="nucleotide sequence ID" value="NZ_MLHN01000009.1"/>
</dbReference>
<protein>
    <recommendedName>
        <fullName evidence="3">Lumazine-binding protein</fullName>
    </recommendedName>
</protein>
<keyword evidence="2" id="KW-1185">Reference proteome</keyword>
<evidence type="ECO:0008006" key="3">
    <source>
        <dbReference type="Google" id="ProtNLM"/>
    </source>
</evidence>
<comment type="caution">
    <text evidence="1">The sequence shown here is derived from an EMBL/GenBank/DDBJ whole genome shotgun (WGS) entry which is preliminary data.</text>
</comment>
<evidence type="ECO:0000313" key="2">
    <source>
        <dbReference type="Proteomes" id="UP000188481"/>
    </source>
</evidence>
<dbReference type="InterPro" id="IPR039437">
    <property type="entry name" value="FrzH/put_lumazine-bd"/>
</dbReference>
<dbReference type="AlphaFoldDB" id="A0A1V3J605"/>
<dbReference type="EMBL" id="MLHN01000009">
    <property type="protein sequence ID" value="OOF50494.1"/>
    <property type="molecule type" value="Genomic_DNA"/>
</dbReference>
<accession>A0A1V3J605</accession>
<proteinExistence type="predicted"/>
<name>A0A1V3J605_9PAST</name>
<dbReference type="InterPro" id="IPR032710">
    <property type="entry name" value="NTF2-like_dom_sf"/>
</dbReference>
<dbReference type="Pfam" id="PF12893">
    <property type="entry name" value="Lumazine_bd_2"/>
    <property type="match status" value="1"/>
</dbReference>
<gene>
    <name evidence="1" type="ORF">BKK54_05255</name>
</gene>